<dbReference type="PANTHER" id="PTHR34391:SF2">
    <property type="entry name" value="TRP C-TERMINAL DOMAIN-CONTAINING PROTEIN"/>
    <property type="match status" value="1"/>
</dbReference>
<reference evidence="2 3" key="1">
    <citation type="journal article" date="2016" name="Mol. Biol. Evol.">
        <title>Comparative Genomics of Early-Diverging Mushroom-Forming Fungi Provides Insights into the Origins of Lignocellulose Decay Capabilities.</title>
        <authorList>
            <person name="Nagy L.G."/>
            <person name="Riley R."/>
            <person name="Tritt A."/>
            <person name="Adam C."/>
            <person name="Daum C."/>
            <person name="Floudas D."/>
            <person name="Sun H."/>
            <person name="Yadav J.S."/>
            <person name="Pangilinan J."/>
            <person name="Larsson K.H."/>
            <person name="Matsuura K."/>
            <person name="Barry K."/>
            <person name="Labutti K."/>
            <person name="Kuo R."/>
            <person name="Ohm R.A."/>
            <person name="Bhattacharya S.S."/>
            <person name="Shirouzu T."/>
            <person name="Yoshinaga Y."/>
            <person name="Martin F.M."/>
            <person name="Grigoriev I.V."/>
            <person name="Hibbett D.S."/>
        </authorList>
    </citation>
    <scope>NUCLEOTIDE SEQUENCE [LARGE SCALE GENOMIC DNA]</scope>
    <source>
        <strain evidence="2 3">HHB9708</strain>
    </source>
</reference>
<feature type="transmembrane region" description="Helical" evidence="1">
    <location>
        <begin position="286"/>
        <end position="316"/>
    </location>
</feature>
<dbReference type="STRING" id="1314777.A0A164MNY6"/>
<feature type="transmembrane region" description="Helical" evidence="1">
    <location>
        <begin position="27"/>
        <end position="50"/>
    </location>
</feature>
<keyword evidence="1" id="KW-0812">Transmembrane</keyword>
<accession>A0A164MNY6</accession>
<proteinExistence type="predicted"/>
<evidence type="ECO:0000256" key="1">
    <source>
        <dbReference type="SAM" id="Phobius"/>
    </source>
</evidence>
<gene>
    <name evidence="2" type="ORF">SISNIDRAFT_447330</name>
</gene>
<feature type="transmembrane region" description="Helical" evidence="1">
    <location>
        <begin position="392"/>
        <end position="419"/>
    </location>
</feature>
<dbReference type="InterPro" id="IPR040410">
    <property type="entry name" value="UPF0658_Golgi"/>
</dbReference>
<keyword evidence="1" id="KW-0472">Membrane</keyword>
<sequence>MLSFDKLPYSNRGKFFFKRLFQNRFSFAFFVVIFFQASALAVLHAFLFTIDRNASQNIQSPPFVLPPRTFVKLEGPIFKVCNGTNLKAPAFDGTVECPVLAVNLEISPNLSISDGALASSAAGLAGPISFPLNVSQPCDTALLWALEFFQNSERDDLAFVALQAWLLLISILSIFKESTPDLIGALATTLLSTIWSMFAIKLTATGRSNFQTFVIQGACATALEEPGPATESLLLIGSAWDERLILNLVILCFNLIGLVASVVIARKMIKIFEVQRLAHAGSTEHINGILNVALALSASFTLSSFVLVTSMCLWINQLFNGGAIEEFSLHTPLYKALYISTLLLLIPWLALGNIAIKHENRRIMCTFLGICFVIVCCWSIMFYSIVYRYTFLTWPFFATMTVTSFVLMISTFIIGIACYRNFGKGLAHYLHVQRVLVDSDFASEYFTHDPRKPTIAIDPETPALAKK</sequence>
<dbReference type="AlphaFoldDB" id="A0A164MNY6"/>
<keyword evidence="3" id="KW-1185">Reference proteome</keyword>
<feature type="transmembrane region" description="Helical" evidence="1">
    <location>
        <begin position="182"/>
        <end position="200"/>
    </location>
</feature>
<dbReference type="PANTHER" id="PTHR34391">
    <property type="entry name" value="UPF0658 GOLGI APPARATUS MEMBRANE PROTEIN C1952.10C-RELATED"/>
    <property type="match status" value="1"/>
</dbReference>
<feature type="transmembrane region" description="Helical" evidence="1">
    <location>
        <begin position="336"/>
        <end position="356"/>
    </location>
</feature>
<dbReference type="GO" id="GO:0005794">
    <property type="term" value="C:Golgi apparatus"/>
    <property type="evidence" value="ECO:0007669"/>
    <property type="project" value="TreeGrafter"/>
</dbReference>
<name>A0A164MNY6_9AGAM</name>
<evidence type="ECO:0000313" key="3">
    <source>
        <dbReference type="Proteomes" id="UP000076722"/>
    </source>
</evidence>
<feature type="transmembrane region" description="Helical" evidence="1">
    <location>
        <begin position="157"/>
        <end position="175"/>
    </location>
</feature>
<protein>
    <submittedName>
        <fullName evidence="2">Uncharacterized protein</fullName>
    </submittedName>
</protein>
<feature type="transmembrane region" description="Helical" evidence="1">
    <location>
        <begin position="363"/>
        <end position="386"/>
    </location>
</feature>
<dbReference type="EMBL" id="KV419464">
    <property type="protein sequence ID" value="KZS86889.1"/>
    <property type="molecule type" value="Genomic_DNA"/>
</dbReference>
<feature type="transmembrane region" description="Helical" evidence="1">
    <location>
        <begin position="244"/>
        <end position="265"/>
    </location>
</feature>
<dbReference type="Proteomes" id="UP000076722">
    <property type="component" value="Unassembled WGS sequence"/>
</dbReference>
<dbReference type="OrthoDB" id="2684482at2759"/>
<keyword evidence="1" id="KW-1133">Transmembrane helix</keyword>
<evidence type="ECO:0000313" key="2">
    <source>
        <dbReference type="EMBL" id="KZS86889.1"/>
    </source>
</evidence>
<organism evidence="2 3">
    <name type="scientific">Sistotremastrum niveocremeum HHB9708</name>
    <dbReference type="NCBI Taxonomy" id="1314777"/>
    <lineage>
        <taxon>Eukaryota</taxon>
        <taxon>Fungi</taxon>
        <taxon>Dikarya</taxon>
        <taxon>Basidiomycota</taxon>
        <taxon>Agaricomycotina</taxon>
        <taxon>Agaricomycetes</taxon>
        <taxon>Sistotremastrales</taxon>
        <taxon>Sistotremastraceae</taxon>
        <taxon>Sertulicium</taxon>
        <taxon>Sertulicium niveocremeum</taxon>
    </lineage>
</organism>